<dbReference type="GO" id="GO:0015074">
    <property type="term" value="P:DNA integration"/>
    <property type="evidence" value="ECO:0007669"/>
    <property type="project" value="UniProtKB-KW"/>
</dbReference>
<keyword evidence="2 4" id="KW-0238">DNA-binding</keyword>
<protein>
    <submittedName>
        <fullName evidence="7">Integrase/recombinase</fullName>
    </submittedName>
</protein>
<dbReference type="PANTHER" id="PTHR30349">
    <property type="entry name" value="PHAGE INTEGRASE-RELATED"/>
    <property type="match status" value="1"/>
</dbReference>
<dbReference type="STRING" id="1255043.TVNIR_0913"/>
<keyword evidence="8" id="KW-1185">Reference proteome</keyword>
<dbReference type="InterPro" id="IPR011010">
    <property type="entry name" value="DNA_brk_join_enz"/>
</dbReference>
<feature type="domain" description="Core-binding (CB)" evidence="6">
    <location>
        <begin position="104"/>
        <end position="188"/>
    </location>
</feature>
<dbReference type="Pfam" id="PF00589">
    <property type="entry name" value="Phage_integrase"/>
    <property type="match status" value="1"/>
</dbReference>
<dbReference type="eggNOG" id="COG4974">
    <property type="taxonomic scope" value="Bacteria"/>
</dbReference>
<evidence type="ECO:0000259" key="6">
    <source>
        <dbReference type="PROSITE" id="PS51900"/>
    </source>
</evidence>
<evidence type="ECO:0000313" key="7">
    <source>
        <dbReference type="EMBL" id="AGA32603.1"/>
    </source>
</evidence>
<evidence type="ECO:0000256" key="4">
    <source>
        <dbReference type="PROSITE-ProRule" id="PRU01248"/>
    </source>
</evidence>
<reference evidence="7" key="1">
    <citation type="submission" date="2015-12" db="EMBL/GenBank/DDBJ databases">
        <authorList>
            <person name="Tikhonova T.V."/>
            <person name="Pavlov A.R."/>
            <person name="Beletsky A.V."/>
            <person name="Mardanov A.V."/>
            <person name="Sorokin D.Y."/>
            <person name="Ravin N.V."/>
            <person name="Popov V.O."/>
        </authorList>
    </citation>
    <scope>NUCLEOTIDE SEQUENCE</scope>
    <source>
        <strain evidence="7">DSM 14787</strain>
    </source>
</reference>
<evidence type="ECO:0000256" key="3">
    <source>
        <dbReference type="ARBA" id="ARBA00023172"/>
    </source>
</evidence>
<dbReference type="SUPFAM" id="SSF56349">
    <property type="entry name" value="DNA breaking-rejoining enzymes"/>
    <property type="match status" value="1"/>
</dbReference>
<evidence type="ECO:0000256" key="2">
    <source>
        <dbReference type="ARBA" id="ARBA00023125"/>
    </source>
</evidence>
<accession>L0DU99</accession>
<dbReference type="PANTHER" id="PTHR30349:SF90">
    <property type="entry name" value="TYROSINE RECOMBINASE XERD"/>
    <property type="match status" value="1"/>
</dbReference>
<dbReference type="PROSITE" id="PS51900">
    <property type="entry name" value="CB"/>
    <property type="match status" value="1"/>
</dbReference>
<dbReference type="Gene3D" id="1.10.150.130">
    <property type="match status" value="1"/>
</dbReference>
<dbReference type="GO" id="GO:0006310">
    <property type="term" value="P:DNA recombination"/>
    <property type="evidence" value="ECO:0007669"/>
    <property type="project" value="UniProtKB-KW"/>
</dbReference>
<dbReference type="InterPro" id="IPR002104">
    <property type="entry name" value="Integrase_catalytic"/>
</dbReference>
<dbReference type="Pfam" id="PF02899">
    <property type="entry name" value="Phage_int_SAM_1"/>
    <property type="match status" value="1"/>
</dbReference>
<dbReference type="InterPro" id="IPR004107">
    <property type="entry name" value="Integrase_SAM-like_N"/>
</dbReference>
<dbReference type="AlphaFoldDB" id="L0DU99"/>
<dbReference type="InterPro" id="IPR010998">
    <property type="entry name" value="Integrase_recombinase_N"/>
</dbReference>
<dbReference type="KEGG" id="tni:TVNIR_0913"/>
<dbReference type="Proteomes" id="UP000010809">
    <property type="component" value="Chromosome"/>
</dbReference>
<sequence>MLTSLFPKYHRRYLESPVADWLAGFAEWLVSTGYAHDPAHDHVRRLKQVLEGRGSVTPDAVFSIAELTTMFAASRQQPLFSGTRRAFERFLAARGRLIVEPDCNRFAPLLDAYRHHLLETRGLAASTASQHLASAATFLAEAVPADASLQELSAQTVQQFVAAAGQRVKRQSLQHTIARLRAFLRFCHDRGELRARLDIIDTPRCYRDELPPRALAWHLVRKLLHSIDRSDPLGCRDHAMLYLMAYYGLRPSEVVALTLTAIDWANKTLHVEQCKTHAVLVLPLSDQALRVLKRYLRCGRPGSALPQLFLRGRSPAGPIKHTALCDVYEKRARQSGLPLQGSSSYSLRHAFAMRLLEHGVGIKAIGDLLGHHTLESTCVYLRLQTKALREVGLPLPSLATARIRSRA</sequence>
<dbReference type="GO" id="GO:0003677">
    <property type="term" value="F:DNA binding"/>
    <property type="evidence" value="ECO:0007669"/>
    <property type="project" value="UniProtKB-UniRule"/>
</dbReference>
<dbReference type="Gene3D" id="1.10.443.10">
    <property type="entry name" value="Intergrase catalytic core"/>
    <property type="match status" value="1"/>
</dbReference>
<keyword evidence="3" id="KW-0233">DNA recombination</keyword>
<dbReference type="EMBL" id="CP003989">
    <property type="protein sequence ID" value="AGA32603.1"/>
    <property type="molecule type" value="Genomic_DNA"/>
</dbReference>
<dbReference type="InterPro" id="IPR050090">
    <property type="entry name" value="Tyrosine_recombinase_XerCD"/>
</dbReference>
<keyword evidence="1" id="KW-0229">DNA integration</keyword>
<dbReference type="HOGENOM" id="CLU_027562_23_3_6"/>
<dbReference type="InterPro" id="IPR044068">
    <property type="entry name" value="CB"/>
</dbReference>
<name>L0DU99_THIND</name>
<dbReference type="OrthoDB" id="9801717at2"/>
<dbReference type="RefSeq" id="WP_015257746.1">
    <property type="nucleotide sequence ID" value="NC_019902.2"/>
</dbReference>
<evidence type="ECO:0000313" key="8">
    <source>
        <dbReference type="Proteomes" id="UP000010809"/>
    </source>
</evidence>
<dbReference type="PROSITE" id="PS51898">
    <property type="entry name" value="TYR_RECOMBINASE"/>
    <property type="match status" value="1"/>
</dbReference>
<dbReference type="PATRIC" id="fig|1255043.3.peg.919"/>
<organism evidence="7 8">
    <name type="scientific">Thioalkalivibrio nitratireducens (strain DSM 14787 / UNIQEM 213 / ALEN2)</name>
    <dbReference type="NCBI Taxonomy" id="1255043"/>
    <lineage>
        <taxon>Bacteria</taxon>
        <taxon>Pseudomonadati</taxon>
        <taxon>Pseudomonadota</taxon>
        <taxon>Gammaproteobacteria</taxon>
        <taxon>Chromatiales</taxon>
        <taxon>Ectothiorhodospiraceae</taxon>
        <taxon>Thioalkalivibrio</taxon>
    </lineage>
</organism>
<evidence type="ECO:0000259" key="5">
    <source>
        <dbReference type="PROSITE" id="PS51898"/>
    </source>
</evidence>
<dbReference type="InterPro" id="IPR013762">
    <property type="entry name" value="Integrase-like_cat_sf"/>
</dbReference>
<proteinExistence type="predicted"/>
<evidence type="ECO:0000256" key="1">
    <source>
        <dbReference type="ARBA" id="ARBA00022908"/>
    </source>
</evidence>
<gene>
    <name evidence="7" type="ordered locus">TVNIR_0913</name>
</gene>
<feature type="domain" description="Tyr recombinase" evidence="5">
    <location>
        <begin position="210"/>
        <end position="393"/>
    </location>
</feature>